<dbReference type="AlphaFoldDB" id="A0A7R9MT70"/>
<reference evidence="1" key="1">
    <citation type="submission" date="2020-11" db="EMBL/GenBank/DDBJ databases">
        <authorList>
            <person name="Tran Van P."/>
        </authorList>
    </citation>
    <scope>NUCLEOTIDE SEQUENCE</scope>
</reference>
<feature type="non-terminal residue" evidence="1">
    <location>
        <position position="1"/>
    </location>
</feature>
<dbReference type="EMBL" id="OC965802">
    <property type="protein sequence ID" value="CAD7665983.1"/>
    <property type="molecule type" value="Genomic_DNA"/>
</dbReference>
<sequence>MAQQLFASYELCTELSSARELLVTIFAINCCIDDPNGQLSTAWRTGVANIVRSNGAYLKDDGVITRLALHIRSRLQANITSVENARLTYRCAFELIETIYKTLHEHMDTDVSETSLLSDPNTALILELMLLTDTEWCELRSKCDNSVVHYDWLTSDTLFDPQTCQMISTKSMDTTGVSFVFSSIATVVLFE</sequence>
<keyword evidence="2" id="KW-1185">Reference proteome</keyword>
<dbReference type="EMBL" id="CAJPVJ010050977">
    <property type="protein sequence ID" value="CAG2183114.1"/>
    <property type="molecule type" value="Genomic_DNA"/>
</dbReference>
<name>A0A7R9MT70_9ACAR</name>
<dbReference type="Proteomes" id="UP000728032">
    <property type="component" value="Unassembled WGS sequence"/>
</dbReference>
<protein>
    <submittedName>
        <fullName evidence="1">Uncharacterized protein</fullName>
    </submittedName>
</protein>
<gene>
    <name evidence="1" type="ORF">ONB1V03_LOCUS22535</name>
</gene>
<organism evidence="1">
    <name type="scientific">Oppiella nova</name>
    <dbReference type="NCBI Taxonomy" id="334625"/>
    <lineage>
        <taxon>Eukaryota</taxon>
        <taxon>Metazoa</taxon>
        <taxon>Ecdysozoa</taxon>
        <taxon>Arthropoda</taxon>
        <taxon>Chelicerata</taxon>
        <taxon>Arachnida</taxon>
        <taxon>Acari</taxon>
        <taxon>Acariformes</taxon>
        <taxon>Sarcoptiformes</taxon>
        <taxon>Oribatida</taxon>
        <taxon>Brachypylina</taxon>
        <taxon>Oppioidea</taxon>
        <taxon>Oppiidae</taxon>
        <taxon>Oppiella</taxon>
    </lineage>
</organism>
<evidence type="ECO:0000313" key="2">
    <source>
        <dbReference type="Proteomes" id="UP000728032"/>
    </source>
</evidence>
<proteinExistence type="predicted"/>
<accession>A0A7R9MT70</accession>
<evidence type="ECO:0000313" key="1">
    <source>
        <dbReference type="EMBL" id="CAD7665983.1"/>
    </source>
</evidence>